<name>A0A1W0W8R8_HYPEX</name>
<dbReference type="EMBL" id="MTYJ01000166">
    <property type="protein sequence ID" value="OQV11596.1"/>
    <property type="molecule type" value="Genomic_DNA"/>
</dbReference>
<evidence type="ECO:0000256" key="1">
    <source>
        <dbReference type="SAM" id="MobiDB-lite"/>
    </source>
</evidence>
<sequence>MCYNFDNCAFTEPPRRYPPPTAPPSTNYDSGSGCMTTNDAGMICRTCTDGMTATRRCQSGWVSEDPLPSYNGYTYGNVDQLGQLVPYQRRVVQPSGYQQQYVYQ</sequence>
<evidence type="ECO:0000313" key="3">
    <source>
        <dbReference type="Proteomes" id="UP000192578"/>
    </source>
</evidence>
<reference evidence="3" key="1">
    <citation type="submission" date="2017-01" db="EMBL/GenBank/DDBJ databases">
        <title>Comparative genomics of anhydrobiosis in the tardigrade Hypsibius dujardini.</title>
        <authorList>
            <person name="Yoshida Y."/>
            <person name="Koutsovoulos G."/>
            <person name="Laetsch D."/>
            <person name="Stevens L."/>
            <person name="Kumar S."/>
            <person name="Horikawa D."/>
            <person name="Ishino K."/>
            <person name="Komine S."/>
            <person name="Tomita M."/>
            <person name="Blaxter M."/>
            <person name="Arakawa K."/>
        </authorList>
    </citation>
    <scope>NUCLEOTIDE SEQUENCE [LARGE SCALE GENOMIC DNA]</scope>
    <source>
        <strain evidence="3">Z151</strain>
    </source>
</reference>
<evidence type="ECO:0000313" key="2">
    <source>
        <dbReference type="EMBL" id="OQV11596.1"/>
    </source>
</evidence>
<dbReference type="AlphaFoldDB" id="A0A1W0W8R8"/>
<accession>A0A1W0W8R8</accession>
<protein>
    <submittedName>
        <fullName evidence="2">Uncharacterized protein</fullName>
    </submittedName>
</protein>
<organism evidence="2 3">
    <name type="scientific">Hypsibius exemplaris</name>
    <name type="common">Freshwater tardigrade</name>
    <dbReference type="NCBI Taxonomy" id="2072580"/>
    <lineage>
        <taxon>Eukaryota</taxon>
        <taxon>Metazoa</taxon>
        <taxon>Ecdysozoa</taxon>
        <taxon>Tardigrada</taxon>
        <taxon>Eutardigrada</taxon>
        <taxon>Parachela</taxon>
        <taxon>Hypsibioidea</taxon>
        <taxon>Hypsibiidae</taxon>
        <taxon>Hypsibius</taxon>
    </lineage>
</organism>
<keyword evidence="3" id="KW-1185">Reference proteome</keyword>
<gene>
    <name evidence="2" type="ORF">BV898_14094</name>
</gene>
<dbReference type="Proteomes" id="UP000192578">
    <property type="component" value="Unassembled WGS sequence"/>
</dbReference>
<comment type="caution">
    <text evidence="2">The sequence shown here is derived from an EMBL/GenBank/DDBJ whole genome shotgun (WGS) entry which is preliminary data.</text>
</comment>
<proteinExistence type="predicted"/>
<feature type="region of interest" description="Disordered" evidence="1">
    <location>
        <begin position="11"/>
        <end position="31"/>
    </location>
</feature>